<accession>A0AAD7ZSC5</accession>
<dbReference type="Gene3D" id="2.40.20.10">
    <property type="entry name" value="Plasminogen Kringle 4"/>
    <property type="match status" value="1"/>
</dbReference>
<dbReference type="InterPro" id="IPR013806">
    <property type="entry name" value="Kringle-like"/>
</dbReference>
<feature type="domain" description="Kringle" evidence="4">
    <location>
        <begin position="72"/>
        <end position="148"/>
    </location>
</feature>
<dbReference type="SMART" id="SM00130">
    <property type="entry name" value="KR"/>
    <property type="match status" value="1"/>
</dbReference>
<dbReference type="Pfam" id="PF00051">
    <property type="entry name" value="Kringle"/>
    <property type="match status" value="1"/>
</dbReference>
<evidence type="ECO:0000313" key="5">
    <source>
        <dbReference type="EMBL" id="KAJ9585964.1"/>
    </source>
</evidence>
<dbReference type="Proteomes" id="UP001233999">
    <property type="component" value="Unassembled WGS sequence"/>
</dbReference>
<feature type="non-terminal residue" evidence="5">
    <location>
        <position position="157"/>
    </location>
</feature>
<dbReference type="InterPro" id="IPR000001">
    <property type="entry name" value="Kringle"/>
</dbReference>
<dbReference type="EMBL" id="JASPKZ010007230">
    <property type="protein sequence ID" value="KAJ9585964.1"/>
    <property type="molecule type" value="Genomic_DNA"/>
</dbReference>
<proteinExistence type="predicted"/>
<dbReference type="InterPro" id="IPR018056">
    <property type="entry name" value="Kringle_CS"/>
</dbReference>
<dbReference type="AlphaFoldDB" id="A0AAD7ZSC5"/>
<sequence length="157" mass="17497">MFGNSFSVFWTRDIGTHSLIEVEHEIVRRLRWFSVGSLSTAHWTISCAPSESEQVITALPPECSISESELKYKGSQWVTGTGKPCLPWINKAPAMNFVKNDTLFEDGSVEGALNYCRNPSNDTKGPYCFVQNLATGKIEAEYCHPRKCRAAESCRAA</sequence>
<dbReference type="PROSITE" id="PS00021">
    <property type="entry name" value="KRINGLE_1"/>
    <property type="match status" value="1"/>
</dbReference>
<reference evidence="5" key="1">
    <citation type="journal article" date="2023" name="IScience">
        <title>Live-bearing cockroach genome reveals convergent evolutionary mechanisms linked to viviparity in insects and beyond.</title>
        <authorList>
            <person name="Fouks B."/>
            <person name="Harrison M.C."/>
            <person name="Mikhailova A.A."/>
            <person name="Marchal E."/>
            <person name="English S."/>
            <person name="Carruthers M."/>
            <person name="Jennings E.C."/>
            <person name="Chiamaka E.L."/>
            <person name="Frigard R.A."/>
            <person name="Pippel M."/>
            <person name="Attardo G.M."/>
            <person name="Benoit J.B."/>
            <person name="Bornberg-Bauer E."/>
            <person name="Tobe S.S."/>
        </authorList>
    </citation>
    <scope>NUCLEOTIDE SEQUENCE</scope>
    <source>
        <strain evidence="5">Stay&amp;Tobe</strain>
    </source>
</reference>
<keyword evidence="1 3" id="KW-0420">Kringle</keyword>
<comment type="caution">
    <text evidence="3">Lacks conserved residue(s) required for the propagation of feature annotation.</text>
</comment>
<gene>
    <name evidence="5" type="ORF">L9F63_020396</name>
</gene>
<feature type="non-terminal residue" evidence="5">
    <location>
        <position position="1"/>
    </location>
</feature>
<organism evidence="5 6">
    <name type="scientific">Diploptera punctata</name>
    <name type="common">Pacific beetle cockroach</name>
    <dbReference type="NCBI Taxonomy" id="6984"/>
    <lineage>
        <taxon>Eukaryota</taxon>
        <taxon>Metazoa</taxon>
        <taxon>Ecdysozoa</taxon>
        <taxon>Arthropoda</taxon>
        <taxon>Hexapoda</taxon>
        <taxon>Insecta</taxon>
        <taxon>Pterygota</taxon>
        <taxon>Neoptera</taxon>
        <taxon>Polyneoptera</taxon>
        <taxon>Dictyoptera</taxon>
        <taxon>Blattodea</taxon>
        <taxon>Blaberoidea</taxon>
        <taxon>Blaberidae</taxon>
        <taxon>Diplopterinae</taxon>
        <taxon>Diploptera</taxon>
    </lineage>
</organism>
<comment type="caution">
    <text evidence="5">The sequence shown here is derived from an EMBL/GenBank/DDBJ whole genome shotgun (WGS) entry which is preliminary data.</text>
</comment>
<keyword evidence="2" id="KW-1015">Disulfide bond</keyword>
<evidence type="ECO:0000256" key="2">
    <source>
        <dbReference type="ARBA" id="ARBA00023157"/>
    </source>
</evidence>
<protein>
    <recommendedName>
        <fullName evidence="4">Kringle domain-containing protein</fullName>
    </recommendedName>
</protein>
<reference evidence="5" key="2">
    <citation type="submission" date="2023-05" db="EMBL/GenBank/DDBJ databases">
        <authorList>
            <person name="Fouks B."/>
        </authorList>
    </citation>
    <scope>NUCLEOTIDE SEQUENCE</scope>
    <source>
        <strain evidence="5">Stay&amp;Tobe</strain>
        <tissue evidence="5">Testes</tissue>
    </source>
</reference>
<name>A0AAD7ZSC5_DIPPU</name>
<evidence type="ECO:0000256" key="1">
    <source>
        <dbReference type="ARBA" id="ARBA00022572"/>
    </source>
</evidence>
<dbReference type="PROSITE" id="PS50070">
    <property type="entry name" value="KRINGLE_2"/>
    <property type="match status" value="1"/>
</dbReference>
<evidence type="ECO:0000256" key="3">
    <source>
        <dbReference type="PROSITE-ProRule" id="PRU00121"/>
    </source>
</evidence>
<keyword evidence="6" id="KW-1185">Reference proteome</keyword>
<dbReference type="SUPFAM" id="SSF57440">
    <property type="entry name" value="Kringle-like"/>
    <property type="match status" value="1"/>
</dbReference>
<dbReference type="InterPro" id="IPR038178">
    <property type="entry name" value="Kringle_sf"/>
</dbReference>
<evidence type="ECO:0000259" key="4">
    <source>
        <dbReference type="PROSITE" id="PS50070"/>
    </source>
</evidence>
<evidence type="ECO:0000313" key="6">
    <source>
        <dbReference type="Proteomes" id="UP001233999"/>
    </source>
</evidence>